<evidence type="ECO:0000313" key="4">
    <source>
        <dbReference type="Proteomes" id="UP000679307"/>
    </source>
</evidence>
<evidence type="ECO:0000256" key="1">
    <source>
        <dbReference type="ARBA" id="ARBA00023002"/>
    </source>
</evidence>
<dbReference type="SUPFAM" id="SSF51735">
    <property type="entry name" value="NAD(P)-binding Rossmann-fold domains"/>
    <property type="match status" value="1"/>
</dbReference>
<evidence type="ECO:0000259" key="2">
    <source>
        <dbReference type="Pfam" id="PF03807"/>
    </source>
</evidence>
<sequence length="227" mass="24551">MTTIGIIGAGNIGSTVAKLAIDGGHEVVIANSRGPETLADLIEQLGPRARAATATEAAEAAELAVVTVPLKALADLPAKQLAGKVVMDTLNYYPERDGQVAALDEETTTTSEMVQAHLAESHVVKTFNNIFFKHLATMARPDSDPERTTLIIAGDEMPAKRTVAEFLDSIGYDTFDGGTLEESWRFQRDTAAYVGTYVEGDDWEHPIAADADRIRAKLAESKRYRDM</sequence>
<dbReference type="RefSeq" id="WP_214055957.1">
    <property type="nucleotide sequence ID" value="NZ_BAAAHS010000074.1"/>
</dbReference>
<dbReference type="Gene3D" id="3.40.50.720">
    <property type="entry name" value="NAD(P)-binding Rossmann-like Domain"/>
    <property type="match status" value="1"/>
</dbReference>
<evidence type="ECO:0000313" key="3">
    <source>
        <dbReference type="EMBL" id="QVT80407.1"/>
    </source>
</evidence>
<dbReference type="InterPro" id="IPR036291">
    <property type="entry name" value="NAD(P)-bd_dom_sf"/>
</dbReference>
<dbReference type="PANTHER" id="PTHR14239:SF10">
    <property type="entry name" value="REDUCTASE"/>
    <property type="match status" value="1"/>
</dbReference>
<gene>
    <name evidence="3" type="primary">proC_2</name>
    <name evidence="3" type="ORF">ENKNEFLB_02802</name>
</gene>
<dbReference type="PANTHER" id="PTHR14239">
    <property type="entry name" value="DUDULIN-RELATED"/>
    <property type="match status" value="1"/>
</dbReference>
<organism evidence="3 4">
    <name type="scientific">Nocardioides aquaticus</name>
    <dbReference type="NCBI Taxonomy" id="160826"/>
    <lineage>
        <taxon>Bacteria</taxon>
        <taxon>Bacillati</taxon>
        <taxon>Actinomycetota</taxon>
        <taxon>Actinomycetes</taxon>
        <taxon>Propionibacteriales</taxon>
        <taxon>Nocardioidaceae</taxon>
        <taxon>Nocardioides</taxon>
    </lineage>
</organism>
<feature type="domain" description="Pyrroline-5-carboxylate reductase catalytic N-terminal" evidence="2">
    <location>
        <begin position="3"/>
        <end position="92"/>
    </location>
</feature>
<dbReference type="InterPro" id="IPR028939">
    <property type="entry name" value="P5C_Rdtase_cat_N"/>
</dbReference>
<dbReference type="InterPro" id="IPR051267">
    <property type="entry name" value="STEAP_metalloreductase"/>
</dbReference>
<dbReference type="Pfam" id="PF03807">
    <property type="entry name" value="F420_oxidored"/>
    <property type="match status" value="1"/>
</dbReference>
<protein>
    <submittedName>
        <fullName evidence="3">Pyrroline-5-carboxylate reductase</fullName>
        <ecNumber evidence="3">1.5.1.2</ecNumber>
    </submittedName>
</protein>
<dbReference type="Proteomes" id="UP000679307">
    <property type="component" value="Chromosome"/>
</dbReference>
<keyword evidence="4" id="KW-1185">Reference proteome</keyword>
<reference evidence="3 4" key="1">
    <citation type="submission" date="2021-05" db="EMBL/GenBank/DDBJ databases">
        <title>Complete genome of Nocardioides aquaticus KCTC 9944T isolated from meromictic and hypersaline Ekho Lake, Antarctica.</title>
        <authorList>
            <person name="Hwang K."/>
            <person name="Kim K.M."/>
            <person name="Choe H."/>
        </authorList>
    </citation>
    <scope>NUCLEOTIDE SEQUENCE [LARGE SCALE GENOMIC DNA]</scope>
    <source>
        <strain evidence="3 4">KCTC 9944</strain>
    </source>
</reference>
<keyword evidence="1 3" id="KW-0560">Oxidoreductase</keyword>
<name>A0ABX8EJX0_9ACTN</name>
<dbReference type="EMBL" id="CP075371">
    <property type="protein sequence ID" value="QVT80407.1"/>
    <property type="molecule type" value="Genomic_DNA"/>
</dbReference>
<accession>A0ABX8EJX0</accession>
<dbReference type="GO" id="GO:0004735">
    <property type="term" value="F:pyrroline-5-carboxylate reductase activity"/>
    <property type="evidence" value="ECO:0007669"/>
    <property type="project" value="UniProtKB-EC"/>
</dbReference>
<proteinExistence type="predicted"/>
<dbReference type="EC" id="1.5.1.2" evidence="3"/>